<dbReference type="GeneID" id="89956994"/>
<organism evidence="3 4">
    <name type="scientific">Mucor velutinosus</name>
    <dbReference type="NCBI Taxonomy" id="708070"/>
    <lineage>
        <taxon>Eukaryota</taxon>
        <taxon>Fungi</taxon>
        <taxon>Fungi incertae sedis</taxon>
        <taxon>Mucoromycota</taxon>
        <taxon>Mucoromycotina</taxon>
        <taxon>Mucoromycetes</taxon>
        <taxon>Mucorales</taxon>
        <taxon>Mucorineae</taxon>
        <taxon>Mucoraceae</taxon>
        <taxon>Mucor</taxon>
    </lineage>
</organism>
<feature type="region of interest" description="Disordered" evidence="1">
    <location>
        <begin position="1"/>
        <end position="21"/>
    </location>
</feature>
<comment type="caution">
    <text evidence="3">The sequence shown here is derived from an EMBL/GenBank/DDBJ whole genome shotgun (WGS) entry which is preliminary data.</text>
</comment>
<accession>A0AAN7DAF3</accession>
<dbReference type="PANTHER" id="PTHR16461">
    <property type="entry name" value="TOLL-INTERACTING PROTEIN"/>
    <property type="match status" value="1"/>
</dbReference>
<dbReference type="GO" id="GO:0006511">
    <property type="term" value="P:ubiquitin-dependent protein catabolic process"/>
    <property type="evidence" value="ECO:0007669"/>
    <property type="project" value="TreeGrafter"/>
</dbReference>
<dbReference type="Pfam" id="PF02845">
    <property type="entry name" value="CUE"/>
    <property type="match status" value="1"/>
</dbReference>
<dbReference type="InterPro" id="IPR009060">
    <property type="entry name" value="UBA-like_sf"/>
</dbReference>
<evidence type="ECO:0000259" key="2">
    <source>
        <dbReference type="PROSITE" id="PS51140"/>
    </source>
</evidence>
<dbReference type="EMBL" id="JASEJX010000024">
    <property type="protein sequence ID" value="KAK4512065.1"/>
    <property type="molecule type" value="Genomic_DNA"/>
</dbReference>
<dbReference type="GO" id="GO:0031624">
    <property type="term" value="F:ubiquitin conjugating enzyme binding"/>
    <property type="evidence" value="ECO:0007669"/>
    <property type="project" value="TreeGrafter"/>
</dbReference>
<feature type="region of interest" description="Disordered" evidence="1">
    <location>
        <begin position="50"/>
        <end position="79"/>
    </location>
</feature>
<feature type="compositionally biased region" description="Low complexity" evidence="1">
    <location>
        <begin position="205"/>
        <end position="215"/>
    </location>
</feature>
<dbReference type="AlphaFoldDB" id="A0AAN7DAF3"/>
<evidence type="ECO:0000256" key="1">
    <source>
        <dbReference type="SAM" id="MobiDB-lite"/>
    </source>
</evidence>
<dbReference type="RefSeq" id="XP_064678731.1">
    <property type="nucleotide sequence ID" value="XM_064832472.1"/>
</dbReference>
<dbReference type="Proteomes" id="UP001304243">
    <property type="component" value="Unassembled WGS sequence"/>
</dbReference>
<feature type="compositionally biased region" description="Pro residues" evidence="1">
    <location>
        <begin position="126"/>
        <end position="135"/>
    </location>
</feature>
<feature type="compositionally biased region" description="Acidic residues" evidence="1">
    <location>
        <begin position="455"/>
        <end position="479"/>
    </location>
</feature>
<feature type="compositionally biased region" description="Basic and acidic residues" evidence="1">
    <location>
        <begin position="324"/>
        <end position="333"/>
    </location>
</feature>
<feature type="region of interest" description="Disordered" evidence="1">
    <location>
        <begin position="425"/>
        <end position="533"/>
    </location>
</feature>
<feature type="region of interest" description="Disordered" evidence="1">
    <location>
        <begin position="310"/>
        <end position="349"/>
    </location>
</feature>
<dbReference type="GO" id="GO:0043130">
    <property type="term" value="F:ubiquitin binding"/>
    <property type="evidence" value="ECO:0007669"/>
    <property type="project" value="InterPro"/>
</dbReference>
<dbReference type="SMART" id="SM00546">
    <property type="entry name" value="CUE"/>
    <property type="match status" value="1"/>
</dbReference>
<dbReference type="PANTHER" id="PTHR16461:SF5">
    <property type="entry name" value="TOLL-INTERACTING PROTEIN"/>
    <property type="match status" value="1"/>
</dbReference>
<proteinExistence type="predicted"/>
<feature type="compositionally biased region" description="Polar residues" evidence="1">
    <location>
        <begin position="257"/>
        <end position="284"/>
    </location>
</feature>
<feature type="compositionally biased region" description="Polar residues" evidence="1">
    <location>
        <begin position="487"/>
        <end position="533"/>
    </location>
</feature>
<reference evidence="3 4" key="1">
    <citation type="submission" date="2022-11" db="EMBL/GenBank/DDBJ databases">
        <title>Mucor velutinosus strain NIH1002 WGS.</title>
        <authorList>
            <person name="Subramanian P."/>
            <person name="Mullikin J.C."/>
            <person name="Segre J.A."/>
            <person name="Zelazny A.M."/>
        </authorList>
    </citation>
    <scope>NUCLEOTIDE SEQUENCE [LARGE SCALE GENOMIC DNA]</scope>
    <source>
        <strain evidence="3 4">NIH1002</strain>
    </source>
</reference>
<feature type="compositionally biased region" description="Polar residues" evidence="1">
    <location>
        <begin position="429"/>
        <end position="446"/>
    </location>
</feature>
<dbReference type="Gene3D" id="1.10.8.10">
    <property type="entry name" value="DNA helicase RuvA subunit, C-terminal domain"/>
    <property type="match status" value="1"/>
</dbReference>
<feature type="region of interest" description="Disordered" evidence="1">
    <location>
        <begin position="375"/>
        <end position="407"/>
    </location>
</feature>
<sequence>MSDTAAEIERKSKPNQLDTPLQAAIADDATNTKEATQEEQAPVTMAAVEEFAQQESPTSLPPPHTTTAAVPPEPVEQPNLPENIRILKEAFPDTDVEVIEAVLQSQNDHVESTFEILLGMSDPSYSAPPPAPAPAPAAAEQAPPMPPRPQSRQNSSDAPYAYWERQAQPEPTSVEEQLRMDEELAKRLAMEDERRSQQHQRRRSSQQGQYQQQPQRQRDDDDDSLFNLQEELPIIKEKMKEAGNAAKKKMMDLYNQFKANTQKSNPQNQHETAATSSMPTTNAQYRGLPSDDGDDLLTGDISALHLSDYDVYAKTSNRPATARKSSDYQRGDDTIYVNPPVGSPSHNLKVTSTSDAQLKADEDFARQLAQEEQIEARRSRHSSVAVEDTTLHAPQMPTRKPVNPTVVIAPRSPLEFEGDSDYEDIGLTAANTTQRNTNPKITNLEDNASVPYVIGDDDDSDSDDLVDIDDDAFKDEDDEQEKKKNSTSEGESTKGQTAASEAHSSNANPTVADHGSSQSTNPATTSSNEKPKA</sequence>
<evidence type="ECO:0000313" key="3">
    <source>
        <dbReference type="EMBL" id="KAK4512065.1"/>
    </source>
</evidence>
<dbReference type="InterPro" id="IPR003892">
    <property type="entry name" value="CUE"/>
</dbReference>
<dbReference type="SUPFAM" id="SSF46934">
    <property type="entry name" value="UBA-like"/>
    <property type="match status" value="1"/>
</dbReference>
<protein>
    <recommendedName>
        <fullName evidence="2">CUE domain-containing protein</fullName>
    </recommendedName>
</protein>
<evidence type="ECO:0000313" key="4">
    <source>
        <dbReference type="Proteomes" id="UP001304243"/>
    </source>
</evidence>
<dbReference type="PROSITE" id="PS51140">
    <property type="entry name" value="CUE"/>
    <property type="match status" value="1"/>
</dbReference>
<name>A0AAN7DAF3_9FUNG</name>
<feature type="region of interest" description="Disordered" evidence="1">
    <location>
        <begin position="120"/>
        <end position="240"/>
    </location>
</feature>
<gene>
    <name evidence="3" type="ORF">ATC70_013308</name>
</gene>
<dbReference type="GO" id="GO:0005737">
    <property type="term" value="C:cytoplasm"/>
    <property type="evidence" value="ECO:0007669"/>
    <property type="project" value="TreeGrafter"/>
</dbReference>
<feature type="compositionally biased region" description="Basic and acidic residues" evidence="1">
    <location>
        <begin position="176"/>
        <end position="196"/>
    </location>
</feature>
<feature type="domain" description="CUE" evidence="2">
    <location>
        <begin position="79"/>
        <end position="122"/>
    </location>
</feature>
<feature type="region of interest" description="Disordered" evidence="1">
    <location>
        <begin position="253"/>
        <end position="298"/>
    </location>
</feature>
<keyword evidence="4" id="KW-1185">Reference proteome</keyword>